<proteinExistence type="predicted"/>
<name>A0A2U2I662_9BURK</name>
<keyword evidence="6" id="KW-1185">Reference proteome</keyword>
<dbReference type="SMART" id="SM00073">
    <property type="entry name" value="HPT"/>
    <property type="match status" value="1"/>
</dbReference>
<protein>
    <submittedName>
        <fullName evidence="5">Hpt domain-containing protein</fullName>
    </submittedName>
</protein>
<feature type="region of interest" description="Disordered" evidence="3">
    <location>
        <begin position="1"/>
        <end position="32"/>
    </location>
</feature>
<dbReference type="Proteomes" id="UP000241421">
    <property type="component" value="Unassembled WGS sequence"/>
</dbReference>
<keyword evidence="1" id="KW-0902">Two-component regulatory system</keyword>
<evidence type="ECO:0000256" key="1">
    <source>
        <dbReference type="ARBA" id="ARBA00023012"/>
    </source>
</evidence>
<dbReference type="Pfam" id="PF01627">
    <property type="entry name" value="Hpt"/>
    <property type="match status" value="1"/>
</dbReference>
<dbReference type="GO" id="GO:0004672">
    <property type="term" value="F:protein kinase activity"/>
    <property type="evidence" value="ECO:0007669"/>
    <property type="project" value="UniProtKB-ARBA"/>
</dbReference>
<dbReference type="InterPro" id="IPR008207">
    <property type="entry name" value="Sig_transdc_His_kin_Hpt_dom"/>
</dbReference>
<dbReference type="InterPro" id="IPR036641">
    <property type="entry name" value="HPT_dom_sf"/>
</dbReference>
<dbReference type="GO" id="GO:0000160">
    <property type="term" value="P:phosphorelay signal transduction system"/>
    <property type="evidence" value="ECO:0007669"/>
    <property type="project" value="UniProtKB-KW"/>
</dbReference>
<comment type="caution">
    <text evidence="5">The sequence shown here is derived from an EMBL/GenBank/DDBJ whole genome shotgun (WGS) entry which is preliminary data.</text>
</comment>
<evidence type="ECO:0000259" key="4">
    <source>
        <dbReference type="PROSITE" id="PS50894"/>
    </source>
</evidence>
<dbReference type="Gene3D" id="1.20.120.160">
    <property type="entry name" value="HPT domain"/>
    <property type="match status" value="1"/>
</dbReference>
<dbReference type="PROSITE" id="PS50894">
    <property type="entry name" value="HPT"/>
    <property type="match status" value="1"/>
</dbReference>
<accession>A0A2U2I662</accession>
<dbReference type="EMBL" id="PXWF02000040">
    <property type="protein sequence ID" value="PWF55251.1"/>
    <property type="molecule type" value="Genomic_DNA"/>
</dbReference>
<evidence type="ECO:0000256" key="3">
    <source>
        <dbReference type="SAM" id="MobiDB-lite"/>
    </source>
</evidence>
<dbReference type="OrthoDB" id="8757919at2"/>
<feature type="domain" description="HPt" evidence="4">
    <location>
        <begin position="50"/>
        <end position="144"/>
    </location>
</feature>
<sequence>MVSLMSRGFSEPQENAMTPTDLPAACGDAPEGSPAAILDTEEGLDRVMGNRALYARMLRRFRAEYEGFSAALGVVLGAGETERAKRQAHTLKGAAGMIGACRVHQQAGALEDAIGGVAGAGLWQPELAKLDRELGLALRALDGALGDKSGPGAIG</sequence>
<evidence type="ECO:0000313" key="5">
    <source>
        <dbReference type="EMBL" id="PWF55251.1"/>
    </source>
</evidence>
<feature type="modified residue" description="Phosphohistidine" evidence="2">
    <location>
        <position position="89"/>
    </location>
</feature>
<dbReference type="CDD" id="cd00088">
    <property type="entry name" value="HPT"/>
    <property type="match status" value="1"/>
</dbReference>
<reference evidence="5 6" key="1">
    <citation type="submission" date="2018-04" db="EMBL/GenBank/DDBJ databases">
        <title>Massilia violaceinigra sp. nov., a novel purple-pigmented bacterium isolated from Tianshan glacier, Xinjiang, China.</title>
        <authorList>
            <person name="Wang H."/>
        </authorList>
    </citation>
    <scope>NUCLEOTIDE SEQUENCE [LARGE SCALE GENOMIC DNA]</scope>
    <source>
        <strain evidence="5 6">B448-2</strain>
    </source>
</reference>
<organism evidence="5 6">
    <name type="scientific">Massilia glaciei</name>
    <dbReference type="NCBI Taxonomy" id="1524097"/>
    <lineage>
        <taxon>Bacteria</taxon>
        <taxon>Pseudomonadati</taxon>
        <taxon>Pseudomonadota</taxon>
        <taxon>Betaproteobacteria</taxon>
        <taxon>Burkholderiales</taxon>
        <taxon>Oxalobacteraceae</taxon>
        <taxon>Telluria group</taxon>
        <taxon>Massilia</taxon>
    </lineage>
</organism>
<keyword evidence="2" id="KW-0597">Phosphoprotein</keyword>
<gene>
    <name evidence="5" type="ORF">C7C56_002845</name>
</gene>
<evidence type="ECO:0000313" key="6">
    <source>
        <dbReference type="Proteomes" id="UP000241421"/>
    </source>
</evidence>
<evidence type="ECO:0000256" key="2">
    <source>
        <dbReference type="PROSITE-ProRule" id="PRU00110"/>
    </source>
</evidence>
<dbReference type="AlphaFoldDB" id="A0A2U2I662"/>
<dbReference type="SUPFAM" id="SSF47226">
    <property type="entry name" value="Histidine-containing phosphotransfer domain, HPT domain"/>
    <property type="match status" value="1"/>
</dbReference>